<sequence>MTLTRDHQGEQKKVEQVRRLADRLAGDQWVIETDNDLVHLVAFRHMDEAAIIATFNKDALSHEIELVALGLDVARLLLDVGERASRIIAALRRALGEEQRPREKNYAANAAILCGEPLFHRYLERRDPTRTIHNKDHADTTLKKLIGITSKKQLNTEARAQTAFRNLRADYQAWKERGRA</sequence>
<dbReference type="AlphaFoldDB" id="A0AAE6BUW5"/>
<name>A0AAE6BUW5_AGRTU</name>
<accession>A0AAE6BUW5</accession>
<gene>
    <name evidence="1" type="ORF">CFBP6624_17610</name>
</gene>
<dbReference type="EMBL" id="CP039908">
    <property type="protein sequence ID" value="QCM03313.1"/>
    <property type="molecule type" value="Genomic_DNA"/>
</dbReference>
<evidence type="ECO:0000313" key="1">
    <source>
        <dbReference type="EMBL" id="QCM03313.1"/>
    </source>
</evidence>
<organism evidence="1 2">
    <name type="scientific">Agrobacterium tumefaciens</name>
    <dbReference type="NCBI Taxonomy" id="358"/>
    <lineage>
        <taxon>Bacteria</taxon>
        <taxon>Pseudomonadati</taxon>
        <taxon>Pseudomonadota</taxon>
        <taxon>Alphaproteobacteria</taxon>
        <taxon>Hyphomicrobiales</taxon>
        <taxon>Rhizobiaceae</taxon>
        <taxon>Rhizobium/Agrobacterium group</taxon>
        <taxon>Agrobacterium</taxon>
        <taxon>Agrobacterium tumefaciens complex</taxon>
    </lineage>
</organism>
<reference evidence="1 2" key="1">
    <citation type="submission" date="2019-04" db="EMBL/GenBank/DDBJ databases">
        <title>Complete genome sequence of Agrobacterium tumefaciens CFBP6624.</title>
        <authorList>
            <person name="Haryono M."/>
            <person name="Lin Y.-C."/>
            <person name="Lai E.-M."/>
            <person name="Kuo C.-H."/>
        </authorList>
    </citation>
    <scope>NUCLEOTIDE SEQUENCE [LARGE SCALE GENOMIC DNA]</scope>
    <source>
        <strain evidence="1 2">CFBP6624</strain>
    </source>
</reference>
<dbReference type="Proteomes" id="UP000298646">
    <property type="component" value="Chromosome linear"/>
</dbReference>
<evidence type="ECO:0000313" key="2">
    <source>
        <dbReference type="Proteomes" id="UP000298646"/>
    </source>
</evidence>
<protein>
    <submittedName>
        <fullName evidence="1">Uncharacterized protein</fullName>
    </submittedName>
</protein>
<proteinExistence type="predicted"/>